<dbReference type="AlphaFoldDB" id="A0A219B5Y2"/>
<evidence type="ECO:0000313" key="2">
    <source>
        <dbReference type="Proteomes" id="UP000198462"/>
    </source>
</evidence>
<dbReference type="Gene3D" id="3.40.50.10600">
    <property type="entry name" value="SpoIIaa-like domains"/>
    <property type="match status" value="1"/>
</dbReference>
<dbReference type="InterPro" id="IPR036513">
    <property type="entry name" value="STAS_dom_sf"/>
</dbReference>
<name>A0A219B5Y2_9SPHN</name>
<dbReference type="OrthoDB" id="9811577at2"/>
<dbReference type="InterPro" id="IPR038396">
    <property type="entry name" value="SpoIIAA-like_sf"/>
</dbReference>
<organism evidence="1 2">
    <name type="scientific">Pacificimonas flava</name>
    <dbReference type="NCBI Taxonomy" id="1234595"/>
    <lineage>
        <taxon>Bacteria</taxon>
        <taxon>Pseudomonadati</taxon>
        <taxon>Pseudomonadota</taxon>
        <taxon>Alphaproteobacteria</taxon>
        <taxon>Sphingomonadales</taxon>
        <taxon>Sphingosinicellaceae</taxon>
        <taxon>Pacificimonas</taxon>
    </lineage>
</organism>
<dbReference type="InterPro" id="IPR021866">
    <property type="entry name" value="SpoIIAA-like"/>
</dbReference>
<dbReference type="Proteomes" id="UP000198462">
    <property type="component" value="Unassembled WGS sequence"/>
</dbReference>
<evidence type="ECO:0000313" key="1">
    <source>
        <dbReference type="EMBL" id="OWV33516.1"/>
    </source>
</evidence>
<proteinExistence type="predicted"/>
<protein>
    <recommendedName>
        <fullName evidence="3">STAS/SEC14 domain-containing protein</fullName>
    </recommendedName>
</protein>
<comment type="caution">
    <text evidence="1">The sequence shown here is derived from an EMBL/GenBank/DDBJ whole genome shotgun (WGS) entry which is preliminary data.</text>
</comment>
<dbReference type="RefSeq" id="WP_088712288.1">
    <property type="nucleotide sequence ID" value="NZ_NFZT01000001.1"/>
</dbReference>
<dbReference type="EMBL" id="NFZT01000001">
    <property type="protein sequence ID" value="OWV33516.1"/>
    <property type="molecule type" value="Genomic_DNA"/>
</dbReference>
<sequence>MLSYEPVGGEGYGVLIVSGRVESGDFDTVVPLIEKDIEMHGRLRLLEKIEKFTGMEPMAFVRDIQFGLPLIGKISHVALVADAAWMRTAGDLFGGLFPGKVKTFEPETAEAAKIWLKSAA</sequence>
<accession>A0A219B5Y2</accession>
<keyword evidence="2" id="KW-1185">Reference proteome</keyword>
<dbReference type="Pfam" id="PF11964">
    <property type="entry name" value="SpoIIAA-like"/>
    <property type="match status" value="1"/>
</dbReference>
<reference evidence="2" key="1">
    <citation type="submission" date="2017-05" db="EMBL/GenBank/DDBJ databases">
        <authorList>
            <person name="Lin X."/>
        </authorList>
    </citation>
    <scope>NUCLEOTIDE SEQUENCE [LARGE SCALE GENOMIC DNA]</scope>
    <source>
        <strain evidence="2">JLT2012</strain>
    </source>
</reference>
<dbReference type="SUPFAM" id="SSF52091">
    <property type="entry name" value="SpoIIaa-like"/>
    <property type="match status" value="1"/>
</dbReference>
<evidence type="ECO:0008006" key="3">
    <source>
        <dbReference type="Google" id="ProtNLM"/>
    </source>
</evidence>
<gene>
    <name evidence="1" type="ORF">B5C34_08615</name>
</gene>